<evidence type="ECO:0000256" key="2">
    <source>
        <dbReference type="SAM" id="MobiDB-lite"/>
    </source>
</evidence>
<dbReference type="Proteomes" id="UP001221142">
    <property type="component" value="Unassembled WGS sequence"/>
</dbReference>
<feature type="compositionally biased region" description="Polar residues" evidence="2">
    <location>
        <begin position="287"/>
        <end position="296"/>
    </location>
</feature>
<gene>
    <name evidence="3" type="ORF">FB45DRAFT_732657</name>
</gene>
<feature type="region of interest" description="Disordered" evidence="2">
    <location>
        <begin position="1"/>
        <end position="35"/>
    </location>
</feature>
<evidence type="ECO:0000313" key="3">
    <source>
        <dbReference type="EMBL" id="KAJ7647548.1"/>
    </source>
</evidence>
<name>A0AAD7CHS3_9AGAR</name>
<dbReference type="AlphaFoldDB" id="A0AAD7CHS3"/>
<comment type="caution">
    <text evidence="3">The sequence shown here is derived from an EMBL/GenBank/DDBJ whole genome shotgun (WGS) entry which is preliminary data.</text>
</comment>
<sequence>MDYDLPPLPIPAPSAPPQAESSRRHSHRSKDRYSTRDLTTLLLLEQREHRETQLQLSRVSEQLRLETLRADTAEENLKQTTDRLKSVNEARWSAVREAARANESLGLYKFQLDKAQQEINRAQAVFDIVEKERYEAEVQGAKSRTTARRLHEQHKIYVAREEGRALGLREGIQAGRLGVERDSTIYDPSIAGFADLNLEDYDADLYEGELASPTGDYDALGEPGPSSALRNFPAAVAATSNARQTPDPVPVPAPAPPPIPGPRTANCTGSRRPIVAAVHPISRHPSHSSAQPSTPSDRPLCRSA</sequence>
<organism evidence="3 4">
    <name type="scientific">Roridomyces roridus</name>
    <dbReference type="NCBI Taxonomy" id="1738132"/>
    <lineage>
        <taxon>Eukaryota</taxon>
        <taxon>Fungi</taxon>
        <taxon>Dikarya</taxon>
        <taxon>Basidiomycota</taxon>
        <taxon>Agaricomycotina</taxon>
        <taxon>Agaricomycetes</taxon>
        <taxon>Agaricomycetidae</taxon>
        <taxon>Agaricales</taxon>
        <taxon>Marasmiineae</taxon>
        <taxon>Mycenaceae</taxon>
        <taxon>Roridomyces</taxon>
    </lineage>
</organism>
<feature type="compositionally biased region" description="Pro residues" evidence="2">
    <location>
        <begin position="247"/>
        <end position="261"/>
    </location>
</feature>
<feature type="region of interest" description="Disordered" evidence="2">
    <location>
        <begin position="238"/>
        <end position="304"/>
    </location>
</feature>
<keyword evidence="4" id="KW-1185">Reference proteome</keyword>
<reference evidence="3" key="1">
    <citation type="submission" date="2023-03" db="EMBL/GenBank/DDBJ databases">
        <title>Massive genome expansion in bonnet fungi (Mycena s.s.) driven by repeated elements and novel gene families across ecological guilds.</title>
        <authorList>
            <consortium name="Lawrence Berkeley National Laboratory"/>
            <person name="Harder C.B."/>
            <person name="Miyauchi S."/>
            <person name="Viragh M."/>
            <person name="Kuo A."/>
            <person name="Thoen E."/>
            <person name="Andreopoulos B."/>
            <person name="Lu D."/>
            <person name="Skrede I."/>
            <person name="Drula E."/>
            <person name="Henrissat B."/>
            <person name="Morin E."/>
            <person name="Kohler A."/>
            <person name="Barry K."/>
            <person name="LaButti K."/>
            <person name="Morin E."/>
            <person name="Salamov A."/>
            <person name="Lipzen A."/>
            <person name="Mereny Z."/>
            <person name="Hegedus B."/>
            <person name="Baldrian P."/>
            <person name="Stursova M."/>
            <person name="Weitz H."/>
            <person name="Taylor A."/>
            <person name="Grigoriev I.V."/>
            <person name="Nagy L.G."/>
            <person name="Martin F."/>
            <person name="Kauserud H."/>
        </authorList>
    </citation>
    <scope>NUCLEOTIDE SEQUENCE</scope>
    <source>
        <strain evidence="3">9284</strain>
    </source>
</reference>
<dbReference type="EMBL" id="JARKIF010000002">
    <property type="protein sequence ID" value="KAJ7647548.1"/>
    <property type="molecule type" value="Genomic_DNA"/>
</dbReference>
<evidence type="ECO:0000313" key="4">
    <source>
        <dbReference type="Proteomes" id="UP001221142"/>
    </source>
</evidence>
<keyword evidence="1" id="KW-0175">Coiled coil</keyword>
<protein>
    <submittedName>
        <fullName evidence="3">Uncharacterized protein</fullName>
    </submittedName>
</protein>
<proteinExistence type="predicted"/>
<feature type="coiled-coil region" evidence="1">
    <location>
        <begin position="63"/>
        <end position="132"/>
    </location>
</feature>
<evidence type="ECO:0000256" key="1">
    <source>
        <dbReference type="SAM" id="Coils"/>
    </source>
</evidence>
<accession>A0AAD7CHS3</accession>
<feature type="compositionally biased region" description="Pro residues" evidence="2">
    <location>
        <begin position="1"/>
        <end position="16"/>
    </location>
</feature>